<evidence type="ECO:0000313" key="2">
    <source>
        <dbReference type="EMBL" id="CAF1371438.1"/>
    </source>
</evidence>
<sequence length="124" mass="13706">MKNHLFVLISLMSSIVVINGYQCYSCQLSDNCNDPFNSKGITIVNATENERCWKSKISGTVVRSVIAVDVCKQGENSCIDTSSIGVDAATCCCNSDLCNNVRSLRYDSIMLILFLTISFIYYSC</sequence>
<dbReference type="Proteomes" id="UP000663852">
    <property type="component" value="Unassembled WGS sequence"/>
</dbReference>
<feature type="chain" id="PRO_5032958108" description="Protein quiver" evidence="1">
    <location>
        <begin position="21"/>
        <end position="124"/>
    </location>
</feature>
<dbReference type="OrthoDB" id="10441704at2759"/>
<proteinExistence type="predicted"/>
<dbReference type="EMBL" id="CAJNOJ010000287">
    <property type="protein sequence ID" value="CAF1371438.1"/>
    <property type="molecule type" value="Genomic_DNA"/>
</dbReference>
<protein>
    <recommendedName>
        <fullName evidence="4">Protein quiver</fullName>
    </recommendedName>
</protein>
<gene>
    <name evidence="2" type="ORF">EDS130_LOCUS34397</name>
</gene>
<name>A0A815IWN2_ADIRI</name>
<evidence type="ECO:0000313" key="3">
    <source>
        <dbReference type="Proteomes" id="UP000663852"/>
    </source>
</evidence>
<evidence type="ECO:0000256" key="1">
    <source>
        <dbReference type="SAM" id="SignalP"/>
    </source>
</evidence>
<evidence type="ECO:0008006" key="4">
    <source>
        <dbReference type="Google" id="ProtNLM"/>
    </source>
</evidence>
<accession>A0A815IWN2</accession>
<reference evidence="2" key="1">
    <citation type="submission" date="2021-02" db="EMBL/GenBank/DDBJ databases">
        <authorList>
            <person name="Nowell W R."/>
        </authorList>
    </citation>
    <scope>NUCLEOTIDE SEQUENCE</scope>
</reference>
<dbReference type="AlphaFoldDB" id="A0A815IWN2"/>
<feature type="signal peptide" evidence="1">
    <location>
        <begin position="1"/>
        <end position="20"/>
    </location>
</feature>
<organism evidence="2 3">
    <name type="scientific">Adineta ricciae</name>
    <name type="common">Rotifer</name>
    <dbReference type="NCBI Taxonomy" id="249248"/>
    <lineage>
        <taxon>Eukaryota</taxon>
        <taxon>Metazoa</taxon>
        <taxon>Spiralia</taxon>
        <taxon>Gnathifera</taxon>
        <taxon>Rotifera</taxon>
        <taxon>Eurotatoria</taxon>
        <taxon>Bdelloidea</taxon>
        <taxon>Adinetida</taxon>
        <taxon>Adinetidae</taxon>
        <taxon>Adineta</taxon>
    </lineage>
</organism>
<comment type="caution">
    <text evidence="2">The sequence shown here is derived from an EMBL/GenBank/DDBJ whole genome shotgun (WGS) entry which is preliminary data.</text>
</comment>
<keyword evidence="1" id="KW-0732">Signal</keyword>